<comment type="function">
    <text evidence="3 20">Catalyzes the conversion of D-ribulose 5-phosphate to formate and 3,4-dihydroxy-2-butanone 4-phosphate.</text>
</comment>
<keyword evidence="9 19" id="KW-0547">Nucleotide-binding</keyword>
<comment type="catalytic activity">
    <reaction evidence="18 19">
        <text>GTP + 4 H2O = 2,5-diamino-6-hydroxy-4-(5-phosphoribosylamino)-pyrimidine + formate + 2 phosphate + 3 H(+)</text>
        <dbReference type="Rhea" id="RHEA:23704"/>
        <dbReference type="ChEBI" id="CHEBI:15377"/>
        <dbReference type="ChEBI" id="CHEBI:15378"/>
        <dbReference type="ChEBI" id="CHEBI:15740"/>
        <dbReference type="ChEBI" id="CHEBI:37565"/>
        <dbReference type="ChEBI" id="CHEBI:43474"/>
        <dbReference type="ChEBI" id="CHEBI:58614"/>
        <dbReference type="EC" id="3.5.4.25"/>
    </reaction>
</comment>
<comment type="pathway">
    <text evidence="4 19">Cofactor biosynthesis; riboflavin biosynthesis; 5-amino-6-(D-ribitylamino)uracil from GTP: step 1/4.</text>
</comment>
<dbReference type="SUPFAM" id="SSF55821">
    <property type="entry name" value="YrdC/RibB"/>
    <property type="match status" value="1"/>
</dbReference>
<evidence type="ECO:0000256" key="20">
    <source>
        <dbReference type="HAMAP-Rule" id="MF_00180"/>
    </source>
</evidence>
<evidence type="ECO:0000256" key="8">
    <source>
        <dbReference type="ARBA" id="ARBA00022723"/>
    </source>
</evidence>
<dbReference type="GO" id="GO:0003935">
    <property type="term" value="F:GTP cyclohydrolase II activity"/>
    <property type="evidence" value="ECO:0007669"/>
    <property type="project" value="UniProtKB-UniRule"/>
</dbReference>
<dbReference type="PATRIC" id="fig|1158601.3.peg.3045"/>
<dbReference type="OrthoDB" id="9793111at2"/>
<dbReference type="AlphaFoldDB" id="R2NW80"/>
<feature type="binding site" evidence="19">
    <location>
        <position position="267"/>
    </location>
    <ligand>
        <name>GTP</name>
        <dbReference type="ChEBI" id="CHEBI:37565"/>
    </ligand>
</feature>
<dbReference type="Pfam" id="PF00926">
    <property type="entry name" value="DHBP_synthase"/>
    <property type="match status" value="1"/>
</dbReference>
<comment type="caution">
    <text evidence="22">The sequence shown here is derived from an EMBL/GenBank/DDBJ whole genome shotgun (WGS) entry which is preliminary data.</text>
</comment>
<dbReference type="InterPro" id="IPR000926">
    <property type="entry name" value="RibA"/>
</dbReference>
<dbReference type="CDD" id="cd00641">
    <property type="entry name" value="GTP_cyclohydro2"/>
    <property type="match status" value="1"/>
</dbReference>
<feature type="binding site" evidence="20">
    <location>
        <begin position="27"/>
        <end position="28"/>
    </location>
    <ligand>
        <name>D-ribulose 5-phosphate</name>
        <dbReference type="ChEBI" id="CHEBI:58121"/>
    </ligand>
</feature>
<feature type="binding site" evidence="19">
    <location>
        <position position="346"/>
    </location>
    <ligand>
        <name>GTP</name>
        <dbReference type="ChEBI" id="CHEBI:37565"/>
    </ligand>
</feature>
<feature type="binding site" evidence="20">
    <location>
        <position position="142"/>
    </location>
    <ligand>
        <name>Mg(2+)</name>
        <dbReference type="ChEBI" id="CHEBI:18420"/>
        <label>2</label>
    </ligand>
</feature>
<keyword evidence="16" id="KW-0511">Multifunctional enzyme</keyword>
<evidence type="ECO:0000256" key="11">
    <source>
        <dbReference type="ARBA" id="ARBA00022833"/>
    </source>
</evidence>
<feature type="binding site" evidence="19">
    <location>
        <position position="262"/>
    </location>
    <ligand>
        <name>Zn(2+)</name>
        <dbReference type="ChEBI" id="CHEBI:29105"/>
        <note>catalytic</note>
    </ligand>
</feature>
<comment type="similarity">
    <text evidence="20">Belongs to the DHBP synthase family.</text>
</comment>
<keyword evidence="11 19" id="KW-0862">Zinc</keyword>
<dbReference type="UniPathway" id="UPA00275">
    <property type="reaction ID" value="UER00399"/>
</dbReference>
<dbReference type="Pfam" id="PF00925">
    <property type="entry name" value="GTP_cyclohydro2"/>
    <property type="match status" value="1"/>
</dbReference>
<feature type="binding site" evidence="19">
    <location>
        <begin position="246"/>
        <end position="250"/>
    </location>
    <ligand>
        <name>GTP</name>
        <dbReference type="ChEBI" id="CHEBI:37565"/>
    </ligand>
</feature>
<dbReference type="PIRSF" id="PIRSF001259">
    <property type="entry name" value="RibA"/>
    <property type="match status" value="1"/>
</dbReference>
<evidence type="ECO:0000256" key="9">
    <source>
        <dbReference type="ARBA" id="ARBA00022741"/>
    </source>
</evidence>
<evidence type="ECO:0000256" key="2">
    <source>
        <dbReference type="ARBA" id="ARBA00001936"/>
    </source>
</evidence>
<evidence type="ECO:0000256" key="5">
    <source>
        <dbReference type="ARBA" id="ARBA00004904"/>
    </source>
</evidence>
<feature type="binding site" evidence="20">
    <location>
        <position position="32"/>
    </location>
    <ligand>
        <name>D-ribulose 5-phosphate</name>
        <dbReference type="ChEBI" id="CHEBI:58121"/>
    </ligand>
</feature>
<evidence type="ECO:0000256" key="13">
    <source>
        <dbReference type="ARBA" id="ARBA00023134"/>
    </source>
</evidence>
<organism evidence="22 24">
    <name type="scientific">Enterococcus malodoratus ATCC 43197</name>
    <dbReference type="NCBI Taxonomy" id="1158601"/>
    <lineage>
        <taxon>Bacteria</taxon>
        <taxon>Bacillati</taxon>
        <taxon>Bacillota</taxon>
        <taxon>Bacilli</taxon>
        <taxon>Lactobacillales</taxon>
        <taxon>Enterococcaceae</taxon>
        <taxon>Enterococcus</taxon>
    </lineage>
</organism>
<comment type="cofactor">
    <cofactor evidence="19">
        <name>Zn(2+)</name>
        <dbReference type="ChEBI" id="CHEBI:29105"/>
    </cofactor>
    <text evidence="19">Binds 1 zinc ion per subunit.</text>
</comment>
<feature type="binding site" evidence="20">
    <location>
        <begin position="139"/>
        <end position="143"/>
    </location>
    <ligand>
        <name>D-ribulose 5-phosphate</name>
        <dbReference type="ChEBI" id="CHEBI:58121"/>
    </ligand>
</feature>
<reference evidence="22 24" key="1">
    <citation type="submission" date="2013-02" db="EMBL/GenBank/DDBJ databases">
        <title>The Genome Sequence of Enterococcus malodoratus ATCC_43197.</title>
        <authorList>
            <consortium name="The Broad Institute Genome Sequencing Platform"/>
            <consortium name="The Broad Institute Genome Sequencing Center for Infectious Disease"/>
            <person name="Earl A.M."/>
            <person name="Gilmore M.S."/>
            <person name="Lebreton F."/>
            <person name="Walker B."/>
            <person name="Young S.K."/>
            <person name="Zeng Q."/>
            <person name="Gargeya S."/>
            <person name="Fitzgerald M."/>
            <person name="Haas B."/>
            <person name="Abouelleil A."/>
            <person name="Alvarado L."/>
            <person name="Arachchi H.M."/>
            <person name="Berlin A.M."/>
            <person name="Chapman S.B."/>
            <person name="Dewar J."/>
            <person name="Goldberg J."/>
            <person name="Griggs A."/>
            <person name="Gujja S."/>
            <person name="Hansen M."/>
            <person name="Howarth C."/>
            <person name="Imamovic A."/>
            <person name="Larimer J."/>
            <person name="McCowan C."/>
            <person name="Murphy C."/>
            <person name="Neiman D."/>
            <person name="Pearson M."/>
            <person name="Priest M."/>
            <person name="Roberts A."/>
            <person name="Saif S."/>
            <person name="Shea T."/>
            <person name="Sisk P."/>
            <person name="Sykes S."/>
            <person name="Wortman J."/>
            <person name="Nusbaum C."/>
            <person name="Birren B."/>
        </authorList>
    </citation>
    <scope>NUCLEOTIDE SEQUENCE [LARGE SCALE GENOMIC DNA]</scope>
    <source>
        <strain evidence="22 24">ATCC 43197</strain>
    </source>
</reference>
<dbReference type="Proteomes" id="UP000014148">
    <property type="component" value="Unassembled WGS sequence"/>
</dbReference>
<dbReference type="NCBIfam" id="TIGR00505">
    <property type="entry name" value="ribA"/>
    <property type="match status" value="1"/>
</dbReference>
<dbReference type="GO" id="GO:0008686">
    <property type="term" value="F:3,4-dihydroxy-2-butanone-4-phosphate synthase activity"/>
    <property type="evidence" value="ECO:0007669"/>
    <property type="project" value="UniProtKB-UniRule"/>
</dbReference>
<keyword evidence="10 19" id="KW-0378">Hydrolase</keyword>
<comment type="subunit">
    <text evidence="20">Homodimer.</text>
</comment>
<dbReference type="GO" id="GO:0009231">
    <property type="term" value="P:riboflavin biosynthetic process"/>
    <property type="evidence" value="ECO:0007669"/>
    <property type="project" value="UniProtKB-UniRule"/>
</dbReference>
<evidence type="ECO:0000313" key="24">
    <source>
        <dbReference type="Proteomes" id="UP000013783"/>
    </source>
</evidence>
<accession>R2NW80</accession>
<comment type="pathway">
    <text evidence="5 20">Cofactor biosynthesis; riboflavin biosynthesis; 2-hydroxy-3-oxobutyl phosphate from D-ribulose 5-phosphate: step 1/1.</text>
</comment>
<dbReference type="RefSeq" id="WP_010741875.1">
    <property type="nucleotide sequence ID" value="NZ_KB946251.1"/>
</dbReference>
<feature type="binding site" evidence="19">
    <location>
        <position position="311"/>
    </location>
    <ligand>
        <name>GTP</name>
        <dbReference type="ChEBI" id="CHEBI:37565"/>
    </ligand>
</feature>
<dbReference type="FunFam" id="3.90.870.10:FF:000001">
    <property type="entry name" value="Riboflavin biosynthesis protein RibBA"/>
    <property type="match status" value="1"/>
</dbReference>
<evidence type="ECO:0000259" key="21">
    <source>
        <dbReference type="Pfam" id="PF00925"/>
    </source>
</evidence>
<dbReference type="eggNOG" id="COG0108">
    <property type="taxonomic scope" value="Bacteria"/>
</dbReference>
<keyword evidence="12 20" id="KW-0460">Magnesium</keyword>
<protein>
    <recommendedName>
        <fullName evidence="19 20">Multifunctional fusion protein</fullName>
    </recommendedName>
    <domain>
        <recommendedName>
            <fullName evidence="19">GTP cyclohydrolase-2</fullName>
            <ecNumber evidence="19">3.5.4.25</ecNumber>
        </recommendedName>
        <alternativeName>
            <fullName evidence="19">GTP cyclohydrolase II</fullName>
        </alternativeName>
    </domain>
    <domain>
        <recommendedName>
            <fullName evidence="20">3,4-dihydroxy-2-butanone 4-phosphate synthase</fullName>
            <shortName evidence="20">DHBP synthase</shortName>
            <ecNumber evidence="20">4.1.99.12</ecNumber>
        </recommendedName>
    </domain>
</protein>
<dbReference type="Gene3D" id="3.90.870.10">
    <property type="entry name" value="DHBP synthase"/>
    <property type="match status" value="1"/>
</dbReference>
<dbReference type="GO" id="GO:0005525">
    <property type="term" value="F:GTP binding"/>
    <property type="evidence" value="ECO:0007669"/>
    <property type="project" value="UniProtKB-KW"/>
</dbReference>
<keyword evidence="15 20" id="KW-0456">Lyase</keyword>
<evidence type="ECO:0000313" key="22">
    <source>
        <dbReference type="EMBL" id="EOH75273.1"/>
    </source>
</evidence>
<dbReference type="InterPro" id="IPR017945">
    <property type="entry name" value="DHBP_synth_RibB-like_a/b_dom"/>
</dbReference>
<evidence type="ECO:0000256" key="3">
    <source>
        <dbReference type="ARBA" id="ARBA00002284"/>
    </source>
</evidence>
<feature type="active site" description="Proton acceptor" evidence="19">
    <location>
        <position position="323"/>
    </location>
</feature>
<feature type="domain" description="GTP cyclohydrolase II" evidence="21">
    <location>
        <begin position="205"/>
        <end position="367"/>
    </location>
</feature>
<comment type="similarity">
    <text evidence="6">In the N-terminal section; belongs to the DHBP synthase family.</text>
</comment>
<comment type="function">
    <text evidence="17 19">Catalyzes the conversion of GTP to 2,5-diamino-6-ribosylamino-4(3H)-pyrimidinone 5'-phosphate (DARP), formate and pyrophosphate.</text>
</comment>
<feature type="binding site" evidence="19">
    <location>
        <position position="251"/>
    </location>
    <ligand>
        <name>Zn(2+)</name>
        <dbReference type="ChEBI" id="CHEBI:29105"/>
        <note>catalytic</note>
    </ligand>
</feature>
<evidence type="ECO:0000256" key="6">
    <source>
        <dbReference type="ARBA" id="ARBA00005520"/>
    </source>
</evidence>
<dbReference type="HAMAP" id="MF_00180">
    <property type="entry name" value="RibB"/>
    <property type="match status" value="1"/>
</dbReference>
<proteinExistence type="inferred from homology"/>
<dbReference type="EC" id="4.1.99.12" evidence="20"/>
<evidence type="ECO:0000256" key="14">
    <source>
        <dbReference type="ARBA" id="ARBA00023211"/>
    </source>
</evidence>
<evidence type="ECO:0000256" key="16">
    <source>
        <dbReference type="ARBA" id="ARBA00023268"/>
    </source>
</evidence>
<dbReference type="InterPro" id="IPR000422">
    <property type="entry name" value="DHBP_synthase_RibB"/>
</dbReference>
<evidence type="ECO:0000256" key="4">
    <source>
        <dbReference type="ARBA" id="ARBA00004853"/>
    </source>
</evidence>
<feature type="site" description="Essential for catalytic activity" evidence="20">
    <location>
        <position position="163"/>
    </location>
</feature>
<comment type="catalytic activity">
    <reaction evidence="1 20">
        <text>D-ribulose 5-phosphate = (2S)-2-hydroxy-3-oxobutyl phosphate + formate + H(+)</text>
        <dbReference type="Rhea" id="RHEA:18457"/>
        <dbReference type="ChEBI" id="CHEBI:15378"/>
        <dbReference type="ChEBI" id="CHEBI:15740"/>
        <dbReference type="ChEBI" id="CHEBI:58121"/>
        <dbReference type="ChEBI" id="CHEBI:58830"/>
        <dbReference type="EC" id="4.1.99.12"/>
    </reaction>
</comment>
<dbReference type="InterPro" id="IPR032677">
    <property type="entry name" value="GTP_cyclohydro_II"/>
</dbReference>
<evidence type="ECO:0000313" key="23">
    <source>
        <dbReference type="EMBL" id="EOT66735.1"/>
    </source>
</evidence>
<comment type="similarity">
    <text evidence="19">Belongs to the GTP cyclohydrolase II family.</text>
</comment>
<evidence type="ECO:0000313" key="25">
    <source>
        <dbReference type="Proteomes" id="UP000014148"/>
    </source>
</evidence>
<dbReference type="EC" id="3.5.4.25" evidence="19"/>
<dbReference type="PANTHER" id="PTHR21327:SF18">
    <property type="entry name" value="3,4-DIHYDROXY-2-BUTANONE 4-PHOSPHATE SYNTHASE"/>
    <property type="match status" value="1"/>
</dbReference>
<dbReference type="EMBL" id="ASWA01000003">
    <property type="protein sequence ID" value="EOT66735.1"/>
    <property type="molecule type" value="Genomic_DNA"/>
</dbReference>
<feature type="binding site" evidence="19">
    <location>
        <position position="351"/>
    </location>
    <ligand>
        <name>GTP</name>
        <dbReference type="ChEBI" id="CHEBI:37565"/>
    </ligand>
</feature>
<evidence type="ECO:0000256" key="10">
    <source>
        <dbReference type="ARBA" id="ARBA00022801"/>
    </source>
</evidence>
<dbReference type="NCBIfam" id="TIGR00506">
    <property type="entry name" value="ribB"/>
    <property type="match status" value="1"/>
</dbReference>
<keyword evidence="7 20" id="KW-0686">Riboflavin biosynthesis</keyword>
<comment type="cofactor">
    <cofactor evidence="20">
        <name>Mg(2+)</name>
        <dbReference type="ChEBI" id="CHEBI:18420"/>
    </cofactor>
    <cofactor evidence="20">
        <name>Mn(2+)</name>
        <dbReference type="ChEBI" id="CHEBI:29035"/>
    </cofactor>
    <text evidence="20">Binds 2 divalent metal cations per subunit. Magnesium or manganese.</text>
</comment>
<evidence type="ECO:0000256" key="17">
    <source>
        <dbReference type="ARBA" id="ARBA00043932"/>
    </source>
</evidence>
<feature type="binding site" evidence="19">
    <location>
        <begin position="289"/>
        <end position="291"/>
    </location>
    <ligand>
        <name>GTP</name>
        <dbReference type="ChEBI" id="CHEBI:37565"/>
    </ligand>
</feature>
<keyword evidence="8 20" id="KW-0479">Metal-binding</keyword>
<feature type="active site" description="Nucleophile" evidence="19">
    <location>
        <position position="325"/>
    </location>
</feature>
<dbReference type="GO" id="GO:0005829">
    <property type="term" value="C:cytosol"/>
    <property type="evidence" value="ECO:0007669"/>
    <property type="project" value="TreeGrafter"/>
</dbReference>
<dbReference type="FunFam" id="3.40.50.10990:FF:000001">
    <property type="entry name" value="Riboflavin biosynthesis protein RibBA"/>
    <property type="match status" value="1"/>
</dbReference>
<feature type="site" description="Essential for catalytic activity" evidence="20">
    <location>
        <position position="125"/>
    </location>
</feature>
<dbReference type="GO" id="GO:0008270">
    <property type="term" value="F:zinc ion binding"/>
    <property type="evidence" value="ECO:0007669"/>
    <property type="project" value="UniProtKB-UniRule"/>
</dbReference>
<dbReference type="STRING" id="71451.RV07_GL001556"/>
<comment type="cofactor">
    <cofactor evidence="2">
        <name>Mn(2+)</name>
        <dbReference type="ChEBI" id="CHEBI:29035"/>
    </cofactor>
</comment>
<dbReference type="NCBIfam" id="NF001591">
    <property type="entry name" value="PRK00393.1"/>
    <property type="match status" value="1"/>
</dbReference>
<dbReference type="eggNOG" id="COG0807">
    <property type="taxonomic scope" value="Bacteria"/>
</dbReference>
<dbReference type="SUPFAM" id="SSF142695">
    <property type="entry name" value="RibA-like"/>
    <property type="match status" value="1"/>
</dbReference>
<feature type="binding site" evidence="20">
    <location>
        <position position="28"/>
    </location>
    <ligand>
        <name>Mg(2+)</name>
        <dbReference type="ChEBI" id="CHEBI:18420"/>
        <label>2</label>
    </ligand>
</feature>
<dbReference type="Gene3D" id="3.40.50.10990">
    <property type="entry name" value="GTP cyclohydrolase II"/>
    <property type="match status" value="1"/>
</dbReference>
<keyword evidence="25" id="KW-1185">Reference proteome</keyword>
<reference evidence="23 25" key="2">
    <citation type="submission" date="2013-03" db="EMBL/GenBank/DDBJ databases">
        <title>The Genome Sequence of Enterococcus malodoratus ATCC_43197 (PacBio/Illumina hybrid assembly).</title>
        <authorList>
            <consortium name="The Broad Institute Genomics Platform"/>
            <consortium name="The Broad Institute Genome Sequencing Center for Infectious Disease"/>
            <person name="Earl A."/>
            <person name="Russ C."/>
            <person name="Gilmore M."/>
            <person name="Surin D."/>
            <person name="Walker B."/>
            <person name="Young S."/>
            <person name="Zeng Q."/>
            <person name="Gargeya S."/>
            <person name="Fitzgerald M."/>
            <person name="Haas B."/>
            <person name="Abouelleil A."/>
            <person name="Allen A.W."/>
            <person name="Alvarado L."/>
            <person name="Arachchi H.M."/>
            <person name="Berlin A.M."/>
            <person name="Chapman S.B."/>
            <person name="Gainer-Dewar J."/>
            <person name="Goldberg J."/>
            <person name="Griggs A."/>
            <person name="Gujja S."/>
            <person name="Hansen M."/>
            <person name="Howarth C."/>
            <person name="Imamovic A."/>
            <person name="Ireland A."/>
            <person name="Larimer J."/>
            <person name="McCowan C."/>
            <person name="Murphy C."/>
            <person name="Pearson M."/>
            <person name="Poon T.W."/>
            <person name="Priest M."/>
            <person name="Roberts A."/>
            <person name="Saif S."/>
            <person name="Shea T."/>
            <person name="Sisk P."/>
            <person name="Sykes S."/>
            <person name="Wortman J."/>
            <person name="Nusbaum C."/>
            <person name="Birren B."/>
        </authorList>
    </citation>
    <scope>NUCLEOTIDE SEQUENCE [LARGE SCALE GENOMIC DNA]</scope>
    <source>
        <strain evidence="23 25">ATCC 43197</strain>
    </source>
</reference>
<sequence>MSKNSIDAAIEHLRKGQLVIVADDDDREAEGDLVGIANVATTATVNFMTKHARGLICAPISEKVAQHLQLSEMVERNTDSFGTAFTVSVDHRSTTTGISAGERAQTIQALADPQTQGADFNKPGHIFPLIGKAGGVLERRGHTEAALDLAKLTNQSEAAYICEILNDDGSMARRPQLEELAEQWEMLLITVEELANYFTEQDPITVQLPTEYGEFELTLFEDSQQREHLVLSKGDISNPAQPLLVRIHSECLTGDIFGSHRCDCGEQLHEALRLIEAEGTGAVLYLRQEGRGIGLKNKLRAYQLQEQGLDTVEANVALGFEPDEREYQFASEILSSFGIKDIRLLTNNPEKMKELEANGIHVSQRVPLEVAPVKENVNYLKTKKEKFHHLLSI</sequence>
<evidence type="ECO:0000256" key="12">
    <source>
        <dbReference type="ARBA" id="ARBA00022842"/>
    </source>
</evidence>
<dbReference type="EMBL" id="AJAK01000020">
    <property type="protein sequence ID" value="EOH75273.1"/>
    <property type="molecule type" value="Genomic_DNA"/>
</dbReference>
<feature type="binding site" evidence="19">
    <location>
        <position position="264"/>
    </location>
    <ligand>
        <name>Zn(2+)</name>
        <dbReference type="ChEBI" id="CHEBI:29105"/>
        <note>catalytic</note>
    </ligand>
</feature>
<dbReference type="GO" id="GO:0030145">
    <property type="term" value="F:manganese ion binding"/>
    <property type="evidence" value="ECO:0007669"/>
    <property type="project" value="UniProtKB-UniRule"/>
</dbReference>
<dbReference type="InterPro" id="IPR036144">
    <property type="entry name" value="RibA-like_sf"/>
</dbReference>
<evidence type="ECO:0000256" key="7">
    <source>
        <dbReference type="ARBA" id="ARBA00022619"/>
    </source>
</evidence>
<feature type="binding site" evidence="20">
    <location>
        <position position="28"/>
    </location>
    <ligand>
        <name>Mg(2+)</name>
        <dbReference type="ChEBI" id="CHEBI:18420"/>
        <label>1</label>
    </ligand>
</feature>
<gene>
    <name evidence="20" type="primary">ribB</name>
    <name evidence="19" type="synonym">ribA</name>
    <name evidence="23" type="ORF">I585_02256</name>
    <name evidence="22" type="ORF">UAI_03075</name>
</gene>
<keyword evidence="14 20" id="KW-0464">Manganese</keyword>
<evidence type="ECO:0000256" key="15">
    <source>
        <dbReference type="ARBA" id="ARBA00023239"/>
    </source>
</evidence>
<dbReference type="Proteomes" id="UP000013783">
    <property type="component" value="Unassembled WGS sequence"/>
</dbReference>
<keyword evidence="13 19" id="KW-0342">GTP-binding</keyword>
<evidence type="ECO:0000256" key="18">
    <source>
        <dbReference type="ARBA" id="ARBA00049295"/>
    </source>
</evidence>
<evidence type="ECO:0000256" key="19">
    <source>
        <dbReference type="HAMAP-Rule" id="MF_00179"/>
    </source>
</evidence>
<name>R2NW80_9ENTE</name>
<dbReference type="GO" id="GO:0000287">
    <property type="term" value="F:magnesium ion binding"/>
    <property type="evidence" value="ECO:0007669"/>
    <property type="project" value="UniProtKB-UniRule"/>
</dbReference>
<evidence type="ECO:0000256" key="1">
    <source>
        <dbReference type="ARBA" id="ARBA00000141"/>
    </source>
</evidence>
<dbReference type="HAMAP" id="MF_00179">
    <property type="entry name" value="RibA"/>
    <property type="match status" value="1"/>
</dbReference>
<dbReference type="PANTHER" id="PTHR21327">
    <property type="entry name" value="GTP CYCLOHYDROLASE II-RELATED"/>
    <property type="match status" value="1"/>
</dbReference>